<feature type="signal peptide" evidence="2">
    <location>
        <begin position="1"/>
        <end position="26"/>
    </location>
</feature>
<dbReference type="EMBL" id="JAULRT010000047">
    <property type="protein sequence ID" value="MDO3381999.1"/>
    <property type="molecule type" value="Genomic_DNA"/>
</dbReference>
<gene>
    <name evidence="4" type="ORF">QWI16_07405</name>
</gene>
<dbReference type="RefSeq" id="WP_302712152.1">
    <property type="nucleotide sequence ID" value="NZ_JAULRT010000047.1"/>
</dbReference>
<evidence type="ECO:0000313" key="4">
    <source>
        <dbReference type="EMBL" id="MDO3381999.1"/>
    </source>
</evidence>
<dbReference type="SUPFAM" id="SSF56935">
    <property type="entry name" value="Porins"/>
    <property type="match status" value="1"/>
</dbReference>
<protein>
    <recommendedName>
        <fullName evidence="3">Outer membrane protein beta-barrel domain-containing protein</fullName>
    </recommendedName>
</protein>
<feature type="domain" description="Outer membrane protein beta-barrel" evidence="3">
    <location>
        <begin position="13"/>
        <end position="251"/>
    </location>
</feature>
<sequence length="278" mass="30530">MTDMIRGSISAAAAVAISLLAMTVQAKDPSVQIKLGAFAQTTEATVSASRDQGTGTDLSLQSLGHDDSQTNVWASAKWQFNERWQLWGNVSQFDSKGDIDRNFYFEFGDIDVPSDIESVEGTLNVDSHFNADLYIVNLGYELYQSPRVKIDAGLGIHVVDFGLDMDVALTANNLTESLGSESSDVTAPLPNLVLFGQWKLSEKLEVSSTLGWLSLNYDDYDGELTALELDIDYALTPHFGLGAGYRYIDYRVTKTGERLTSSFESLFQGPTLYAVARF</sequence>
<evidence type="ECO:0000259" key="3">
    <source>
        <dbReference type="Pfam" id="PF13505"/>
    </source>
</evidence>
<feature type="chain" id="PRO_5046784123" description="Outer membrane protein beta-barrel domain-containing protein" evidence="2">
    <location>
        <begin position="27"/>
        <end position="278"/>
    </location>
</feature>
<evidence type="ECO:0000313" key="5">
    <source>
        <dbReference type="Proteomes" id="UP001168380"/>
    </source>
</evidence>
<proteinExistence type="predicted"/>
<name>A0ABT8TEN5_9GAMM</name>
<organism evidence="4 5">
    <name type="scientific">Gilvimarinus algae</name>
    <dbReference type="NCBI Taxonomy" id="3058037"/>
    <lineage>
        <taxon>Bacteria</taxon>
        <taxon>Pseudomonadati</taxon>
        <taxon>Pseudomonadota</taxon>
        <taxon>Gammaproteobacteria</taxon>
        <taxon>Cellvibrionales</taxon>
        <taxon>Cellvibrionaceae</taxon>
        <taxon>Gilvimarinus</taxon>
    </lineage>
</organism>
<dbReference type="Proteomes" id="UP001168380">
    <property type="component" value="Unassembled WGS sequence"/>
</dbReference>
<dbReference type="Pfam" id="PF13505">
    <property type="entry name" value="OMP_b-brl"/>
    <property type="match status" value="1"/>
</dbReference>
<dbReference type="InterPro" id="IPR027385">
    <property type="entry name" value="Beta-barrel_OMP"/>
</dbReference>
<comment type="caution">
    <text evidence="4">The sequence shown here is derived from an EMBL/GenBank/DDBJ whole genome shotgun (WGS) entry which is preliminary data.</text>
</comment>
<dbReference type="Gene3D" id="2.40.160.20">
    <property type="match status" value="1"/>
</dbReference>
<evidence type="ECO:0000256" key="1">
    <source>
        <dbReference type="ARBA" id="ARBA00022729"/>
    </source>
</evidence>
<reference evidence="4" key="1">
    <citation type="submission" date="2023-07" db="EMBL/GenBank/DDBJ databases">
        <title>Gilvimarinus algae sp. nov., isolated from the surface of Kelp.</title>
        <authorList>
            <person name="Sun Y.Y."/>
            <person name="Gong Y."/>
            <person name="Du Z.J."/>
        </authorList>
    </citation>
    <scope>NUCLEOTIDE SEQUENCE</scope>
    <source>
        <strain evidence="4">SDUM040014</strain>
    </source>
</reference>
<keyword evidence="1 2" id="KW-0732">Signal</keyword>
<accession>A0ABT8TEN5</accession>
<keyword evidence="5" id="KW-1185">Reference proteome</keyword>
<evidence type="ECO:0000256" key="2">
    <source>
        <dbReference type="SAM" id="SignalP"/>
    </source>
</evidence>